<evidence type="ECO:0000313" key="6">
    <source>
        <dbReference type="RefSeq" id="XP_019613985.1"/>
    </source>
</evidence>
<dbReference type="GO" id="GO:0005886">
    <property type="term" value="C:plasma membrane"/>
    <property type="evidence" value="ECO:0007669"/>
    <property type="project" value="TreeGrafter"/>
</dbReference>
<accession>A0A6P4XBW4</accession>
<keyword evidence="5" id="KW-1185">Reference proteome</keyword>
<evidence type="ECO:0000256" key="2">
    <source>
        <dbReference type="PROSITE-ProRule" id="PRU00059"/>
    </source>
</evidence>
<feature type="domain" description="CUB" evidence="4">
    <location>
        <begin position="27"/>
        <end position="151"/>
    </location>
</feature>
<evidence type="ECO:0000313" key="5">
    <source>
        <dbReference type="Proteomes" id="UP000515135"/>
    </source>
</evidence>
<dbReference type="CDD" id="cd00041">
    <property type="entry name" value="CUB"/>
    <property type="match status" value="1"/>
</dbReference>
<dbReference type="InterPro" id="IPR000859">
    <property type="entry name" value="CUB_dom"/>
</dbReference>
<dbReference type="InterPro" id="IPR053207">
    <property type="entry name" value="Non-NMDA_GluR_Accessory"/>
</dbReference>
<comment type="caution">
    <text evidence="2">Lacks conserved residue(s) required for the propagation of feature annotation.</text>
</comment>
<dbReference type="KEGG" id="bbel:109461946"/>
<dbReference type="PANTHER" id="PTHR47537:SF2">
    <property type="entry name" value="CUBILIN"/>
    <property type="match status" value="1"/>
</dbReference>
<gene>
    <name evidence="6" type="primary">LOC109461946</name>
</gene>
<sequence>MNVNVTVPVVLFLLLCLNTFRPARSACTYQLGRLYLRGQIMSQTDVTSDHCEWDITTLLHRIILINFDTLGYRRGSENCTADVLTFHDGNSATSRTIDSFCGDQTPSTNSDDVWRLLDLSTASTGHQMYVVYNRNPLAQHRPEFNITFTTRDNNDVPEFNEETFLPQTTPVFNHTTAEDFVQVEFELDLTPNDPFYFPYGYKTNFGNRNGVMNAKCYPHI</sequence>
<dbReference type="Pfam" id="PF00431">
    <property type="entry name" value="CUB"/>
    <property type="match status" value="1"/>
</dbReference>
<proteinExistence type="predicted"/>
<dbReference type="RefSeq" id="XP_019613985.1">
    <property type="nucleotide sequence ID" value="XM_019758426.1"/>
</dbReference>
<dbReference type="InterPro" id="IPR035914">
    <property type="entry name" value="Sperma_CUB_dom_sf"/>
</dbReference>
<name>A0A6P4XBW4_BRABE</name>
<keyword evidence="1" id="KW-1015">Disulfide bond</keyword>
<dbReference type="PROSITE" id="PS01180">
    <property type="entry name" value="CUB"/>
    <property type="match status" value="1"/>
</dbReference>
<dbReference type="AlphaFoldDB" id="A0A6P4XBW4"/>
<evidence type="ECO:0000256" key="3">
    <source>
        <dbReference type="SAM" id="SignalP"/>
    </source>
</evidence>
<feature type="chain" id="PRO_5028350205" evidence="3">
    <location>
        <begin position="26"/>
        <end position="220"/>
    </location>
</feature>
<protein>
    <submittedName>
        <fullName evidence="6">Uncharacterized protein LOC109461946</fullName>
    </submittedName>
</protein>
<reference evidence="6" key="1">
    <citation type="submission" date="2025-08" db="UniProtKB">
        <authorList>
            <consortium name="RefSeq"/>
        </authorList>
    </citation>
    <scope>IDENTIFICATION</scope>
    <source>
        <tissue evidence="6">Gonad</tissue>
    </source>
</reference>
<dbReference type="Proteomes" id="UP000515135">
    <property type="component" value="Unplaced"/>
</dbReference>
<dbReference type="OrthoDB" id="10137824at2759"/>
<evidence type="ECO:0000256" key="1">
    <source>
        <dbReference type="ARBA" id="ARBA00023157"/>
    </source>
</evidence>
<dbReference type="Gene3D" id="2.60.120.290">
    <property type="entry name" value="Spermadhesin, CUB domain"/>
    <property type="match status" value="1"/>
</dbReference>
<dbReference type="GeneID" id="109461946"/>
<feature type="signal peptide" evidence="3">
    <location>
        <begin position="1"/>
        <end position="25"/>
    </location>
</feature>
<dbReference type="SMART" id="SM00042">
    <property type="entry name" value="CUB"/>
    <property type="match status" value="1"/>
</dbReference>
<evidence type="ECO:0000259" key="4">
    <source>
        <dbReference type="PROSITE" id="PS01180"/>
    </source>
</evidence>
<dbReference type="SUPFAM" id="SSF49854">
    <property type="entry name" value="Spermadhesin, CUB domain"/>
    <property type="match status" value="1"/>
</dbReference>
<dbReference type="PANTHER" id="PTHR47537">
    <property type="entry name" value="CUBILIN"/>
    <property type="match status" value="1"/>
</dbReference>
<organism evidence="5 6">
    <name type="scientific">Branchiostoma belcheri</name>
    <name type="common">Amphioxus</name>
    <dbReference type="NCBI Taxonomy" id="7741"/>
    <lineage>
        <taxon>Eukaryota</taxon>
        <taxon>Metazoa</taxon>
        <taxon>Chordata</taxon>
        <taxon>Cephalochordata</taxon>
        <taxon>Leptocardii</taxon>
        <taxon>Amphioxiformes</taxon>
        <taxon>Branchiostomatidae</taxon>
        <taxon>Branchiostoma</taxon>
    </lineage>
</organism>
<keyword evidence="3" id="KW-0732">Signal</keyword>